<evidence type="ECO:0000256" key="3">
    <source>
        <dbReference type="ARBA" id="ARBA00022694"/>
    </source>
</evidence>
<dbReference type="PANTHER" id="PTHR47545">
    <property type="entry name" value="MULTIFUNCTIONAL CCA PROTEIN"/>
    <property type="match status" value="1"/>
</dbReference>
<keyword evidence="4" id="KW-0548">Nucleotidyltransferase</keyword>
<keyword evidence="10 11" id="KW-0694">RNA-binding</keyword>
<evidence type="ECO:0000313" key="16">
    <source>
        <dbReference type="Proteomes" id="UP000233535"/>
    </source>
</evidence>
<accession>A0A2N3I6K7</accession>
<dbReference type="AlphaFoldDB" id="A0A2N3I6K7"/>
<evidence type="ECO:0000256" key="4">
    <source>
        <dbReference type="ARBA" id="ARBA00022695"/>
    </source>
</evidence>
<comment type="similarity">
    <text evidence="11">Belongs to the tRNA nucleotidyltransferase/poly(A) polymerase family.</text>
</comment>
<dbReference type="Pfam" id="PF12627">
    <property type="entry name" value="PolyA_pol_RNAbd"/>
    <property type="match status" value="1"/>
</dbReference>
<feature type="domain" description="Poly A polymerase head" evidence="12">
    <location>
        <begin position="30"/>
        <end position="155"/>
    </location>
</feature>
<evidence type="ECO:0000256" key="7">
    <source>
        <dbReference type="ARBA" id="ARBA00022800"/>
    </source>
</evidence>
<evidence type="ECO:0000256" key="1">
    <source>
        <dbReference type="ARBA" id="ARBA00001946"/>
    </source>
</evidence>
<keyword evidence="16" id="KW-1185">Reference proteome</keyword>
<keyword evidence="8" id="KW-0067">ATP-binding</keyword>
<comment type="caution">
    <text evidence="15">The sequence shown here is derived from an EMBL/GenBank/DDBJ whole genome shotgun (WGS) entry which is preliminary data.</text>
</comment>
<feature type="domain" description="HD" evidence="13">
    <location>
        <begin position="260"/>
        <end position="377"/>
    </location>
</feature>
<feature type="domain" description="tRNA nucleotidyltransferase/poly(A) polymerase RNA and SrmB- binding" evidence="14">
    <location>
        <begin position="183"/>
        <end position="242"/>
    </location>
</feature>
<sequence>MKKSKVKEHLKHPIFSIISKIVTRENLESYVIGGFVRDLFLQRESKDIDIVVIGSGIDLAQKVAKEAGVSKVSVFKNFGTAMLKYKDLEIEFVGARKESYNRDSRNPIVEDGTLDDDQKRRDFTINALALSLHHDNFGELLDPFNGINDLKSKIIKTPMEPMITFSDDPLRMMRAIRFATQLNFTISKETLAAIRNNRERIAIISKERIIEELNKIILSEKPSIGFKLLDETGLLRLIFPEFVRLKGRETKNGISHKDNFYHTLEVLDQLTPNSNNLWLRWAALLHDIAKPNTKRFVNGIGWTFHAHNFIGEKMIPGIFKKMKLPLNEKMKFVQKMVLLHMRPIVLAQEVVTDSAIRRLLFDAGDDVDELMKLCEADITSKNEEKVKKFLDNFQLVRRKLKEVEEKDSVRNFQPPIDGQEIIEIFNLSPCRMIGDIKMAIKEAILDGVIPNEHDAAYEFMLKKGKELGLEPIKKNQ</sequence>
<dbReference type="Pfam" id="PF01743">
    <property type="entry name" value="PolyA_pol"/>
    <property type="match status" value="1"/>
</dbReference>
<evidence type="ECO:0000256" key="8">
    <source>
        <dbReference type="ARBA" id="ARBA00022840"/>
    </source>
</evidence>
<dbReference type="SUPFAM" id="SSF81891">
    <property type="entry name" value="Poly A polymerase C-terminal region-like"/>
    <property type="match status" value="1"/>
</dbReference>
<dbReference type="CDD" id="cd05398">
    <property type="entry name" value="NT_ClassII-CCAase"/>
    <property type="match status" value="1"/>
</dbReference>
<dbReference type="InterPro" id="IPR043519">
    <property type="entry name" value="NT_sf"/>
</dbReference>
<evidence type="ECO:0000259" key="14">
    <source>
        <dbReference type="Pfam" id="PF12627"/>
    </source>
</evidence>
<reference evidence="15 16" key="1">
    <citation type="journal article" date="2017" name="Front. Microbiol.">
        <title>Labilibaculum manganireducens gen. nov., sp. nov. and Labilibaculum filiforme sp. nov., Novel Bacteroidetes Isolated from Subsurface Sediments of the Baltic Sea.</title>
        <authorList>
            <person name="Vandieken V."/>
            <person name="Marshall I.P."/>
            <person name="Niemann H."/>
            <person name="Engelen B."/>
            <person name="Cypionka H."/>
        </authorList>
    </citation>
    <scope>NUCLEOTIDE SEQUENCE [LARGE SCALE GENOMIC DNA]</scope>
    <source>
        <strain evidence="15 16">59.16B</strain>
    </source>
</reference>
<evidence type="ECO:0000256" key="6">
    <source>
        <dbReference type="ARBA" id="ARBA00022741"/>
    </source>
</evidence>
<keyword evidence="5" id="KW-0479">Metal-binding</keyword>
<evidence type="ECO:0000256" key="11">
    <source>
        <dbReference type="RuleBase" id="RU003953"/>
    </source>
</evidence>
<keyword evidence="7" id="KW-0692">RNA repair</keyword>
<dbReference type="GO" id="GO:0016779">
    <property type="term" value="F:nucleotidyltransferase activity"/>
    <property type="evidence" value="ECO:0007669"/>
    <property type="project" value="UniProtKB-KW"/>
</dbReference>
<protein>
    <submittedName>
        <fullName evidence="15">tRNA nucleotidyltransferase</fullName>
    </submittedName>
</protein>
<dbReference type="PANTHER" id="PTHR47545:SF1">
    <property type="entry name" value="MULTIFUNCTIONAL CCA PROTEIN"/>
    <property type="match status" value="1"/>
</dbReference>
<evidence type="ECO:0000313" key="15">
    <source>
        <dbReference type="EMBL" id="PKQ65931.1"/>
    </source>
</evidence>
<comment type="cofactor">
    <cofactor evidence="1">
        <name>Mg(2+)</name>
        <dbReference type="ChEBI" id="CHEBI:18420"/>
    </cofactor>
</comment>
<evidence type="ECO:0000259" key="13">
    <source>
        <dbReference type="Pfam" id="PF01966"/>
    </source>
</evidence>
<dbReference type="Proteomes" id="UP000233535">
    <property type="component" value="Unassembled WGS sequence"/>
</dbReference>
<dbReference type="GO" id="GO:0042245">
    <property type="term" value="P:RNA repair"/>
    <property type="evidence" value="ECO:0007669"/>
    <property type="project" value="UniProtKB-KW"/>
</dbReference>
<name>A0A2N3I6K7_9BACT</name>
<dbReference type="FunFam" id="3.30.460.10:FF:000033">
    <property type="entry name" value="Poly A polymerase head domain protein"/>
    <property type="match status" value="1"/>
</dbReference>
<evidence type="ECO:0000256" key="9">
    <source>
        <dbReference type="ARBA" id="ARBA00022842"/>
    </source>
</evidence>
<dbReference type="GO" id="GO:0008033">
    <property type="term" value="P:tRNA processing"/>
    <property type="evidence" value="ECO:0007669"/>
    <property type="project" value="UniProtKB-KW"/>
</dbReference>
<dbReference type="Pfam" id="PF01966">
    <property type="entry name" value="HD"/>
    <property type="match status" value="1"/>
</dbReference>
<dbReference type="InterPro" id="IPR006674">
    <property type="entry name" value="HD_domain"/>
</dbReference>
<evidence type="ECO:0000256" key="10">
    <source>
        <dbReference type="ARBA" id="ARBA00022884"/>
    </source>
</evidence>
<gene>
    <name evidence="15" type="ORF">BZG02_00630</name>
</gene>
<dbReference type="GO" id="GO:0046872">
    <property type="term" value="F:metal ion binding"/>
    <property type="evidence" value="ECO:0007669"/>
    <property type="project" value="UniProtKB-KW"/>
</dbReference>
<dbReference type="InterPro" id="IPR003607">
    <property type="entry name" value="HD/PDEase_dom"/>
</dbReference>
<dbReference type="CDD" id="cd00077">
    <property type="entry name" value="HDc"/>
    <property type="match status" value="1"/>
</dbReference>
<keyword evidence="2 11" id="KW-0808">Transferase</keyword>
<organism evidence="15 16">
    <name type="scientific">Labilibaculum filiforme</name>
    <dbReference type="NCBI Taxonomy" id="1940526"/>
    <lineage>
        <taxon>Bacteria</taxon>
        <taxon>Pseudomonadati</taxon>
        <taxon>Bacteroidota</taxon>
        <taxon>Bacteroidia</taxon>
        <taxon>Marinilabiliales</taxon>
        <taxon>Marinifilaceae</taxon>
        <taxon>Labilibaculum</taxon>
    </lineage>
</organism>
<keyword evidence="3" id="KW-0819">tRNA processing</keyword>
<dbReference type="EMBL" id="MVDD01000001">
    <property type="protein sequence ID" value="PKQ65931.1"/>
    <property type="molecule type" value="Genomic_DNA"/>
</dbReference>
<evidence type="ECO:0000256" key="2">
    <source>
        <dbReference type="ARBA" id="ARBA00022679"/>
    </source>
</evidence>
<dbReference type="Gene3D" id="1.10.3090.10">
    <property type="entry name" value="cca-adding enzyme, domain 2"/>
    <property type="match status" value="1"/>
</dbReference>
<dbReference type="InterPro" id="IPR002646">
    <property type="entry name" value="PolA_pol_head_dom"/>
</dbReference>
<proteinExistence type="inferred from homology"/>
<dbReference type="GO" id="GO:0005524">
    <property type="term" value="F:ATP binding"/>
    <property type="evidence" value="ECO:0007669"/>
    <property type="project" value="UniProtKB-KW"/>
</dbReference>
<evidence type="ECO:0000256" key="5">
    <source>
        <dbReference type="ARBA" id="ARBA00022723"/>
    </source>
</evidence>
<dbReference type="InterPro" id="IPR050124">
    <property type="entry name" value="tRNA_CCA-adding_enzyme"/>
</dbReference>
<dbReference type="GO" id="GO:0003723">
    <property type="term" value="F:RNA binding"/>
    <property type="evidence" value="ECO:0007669"/>
    <property type="project" value="UniProtKB-KW"/>
</dbReference>
<dbReference type="SUPFAM" id="SSF81301">
    <property type="entry name" value="Nucleotidyltransferase"/>
    <property type="match status" value="1"/>
</dbReference>
<dbReference type="Gene3D" id="3.30.460.10">
    <property type="entry name" value="Beta Polymerase, domain 2"/>
    <property type="match status" value="1"/>
</dbReference>
<dbReference type="InterPro" id="IPR032828">
    <property type="entry name" value="PolyA_RNA-bd"/>
</dbReference>
<evidence type="ECO:0000259" key="12">
    <source>
        <dbReference type="Pfam" id="PF01743"/>
    </source>
</evidence>
<keyword evidence="9" id="KW-0460">Magnesium</keyword>
<keyword evidence="6" id="KW-0547">Nucleotide-binding</keyword>